<proteinExistence type="predicted"/>
<dbReference type="Proteomes" id="UP001590950">
    <property type="component" value="Unassembled WGS sequence"/>
</dbReference>
<comment type="caution">
    <text evidence="1">The sequence shown here is derived from an EMBL/GenBank/DDBJ whole genome shotgun (WGS) entry which is preliminary data.</text>
</comment>
<name>A0ABR4ADD6_9LECA</name>
<evidence type="ECO:0000313" key="2">
    <source>
        <dbReference type="Proteomes" id="UP001590950"/>
    </source>
</evidence>
<evidence type="ECO:0000313" key="1">
    <source>
        <dbReference type="EMBL" id="KAL2043837.1"/>
    </source>
</evidence>
<dbReference type="EMBL" id="JBEFKJ010000010">
    <property type="protein sequence ID" value="KAL2043837.1"/>
    <property type="molecule type" value="Genomic_DNA"/>
</dbReference>
<protein>
    <recommendedName>
        <fullName evidence="3">Glycosyltransferase family 8 protein</fullName>
    </recommendedName>
</protein>
<keyword evidence="2" id="KW-1185">Reference proteome</keyword>
<accession>A0ABR4ADD6</accession>
<evidence type="ECO:0008006" key="3">
    <source>
        <dbReference type="Google" id="ProtNLM"/>
    </source>
</evidence>
<sequence>MLLTSGQISVAISSTVESPTNSLLVAIFTFLLFLSGYVLQQQTVHSLQAALHPKIAPPPLPSTNPVLVKHFGQPPGHSFYDKYLASNRPKGGWAKAAYVQLVRRHVEVCGAIMGFARLEKEESMAQRIIMYPGEWDVKPQEGQKRDPHIETSRRLLRKAARDFRVMLQPIESIPQAAGSILTAEERYPLTNLLSPHHFNRVIFLQPSGLILDSTPLDLLFTLPMEMPMLGLSAPGPDGERGQPSILLVQPSKEAYQDLVASLPEGAYPDSEFVQRVATESAPIDADFHTRLLAESSQLDAESVADFNATLFLDTTGYIHISDPEPEYDIPRQELVEAMPSGKQARKAWQSVYARFRDARMDICGLDLQPLERPVDQGGGNQDILEELK</sequence>
<gene>
    <name evidence="1" type="ORF">N7G274_003357</name>
</gene>
<reference evidence="1 2" key="1">
    <citation type="submission" date="2024-09" db="EMBL/GenBank/DDBJ databases">
        <title>Rethinking Asexuality: The Enigmatic Case of Functional Sexual Genes in Lepraria (Stereocaulaceae).</title>
        <authorList>
            <person name="Doellman M."/>
            <person name="Sun Y."/>
            <person name="Barcenas-Pena A."/>
            <person name="Lumbsch H.T."/>
            <person name="Grewe F."/>
        </authorList>
    </citation>
    <scope>NUCLEOTIDE SEQUENCE [LARGE SCALE GENOMIC DNA]</scope>
    <source>
        <strain evidence="1 2">Mercado 3170</strain>
    </source>
</reference>
<organism evidence="1 2">
    <name type="scientific">Stereocaulon virgatum</name>
    <dbReference type="NCBI Taxonomy" id="373712"/>
    <lineage>
        <taxon>Eukaryota</taxon>
        <taxon>Fungi</taxon>
        <taxon>Dikarya</taxon>
        <taxon>Ascomycota</taxon>
        <taxon>Pezizomycotina</taxon>
        <taxon>Lecanoromycetes</taxon>
        <taxon>OSLEUM clade</taxon>
        <taxon>Lecanoromycetidae</taxon>
        <taxon>Lecanorales</taxon>
        <taxon>Lecanorineae</taxon>
        <taxon>Stereocaulaceae</taxon>
        <taxon>Stereocaulon</taxon>
    </lineage>
</organism>